<dbReference type="AlphaFoldDB" id="A0A0F9UF15"/>
<organism evidence="2">
    <name type="scientific">marine sediment metagenome</name>
    <dbReference type="NCBI Taxonomy" id="412755"/>
    <lineage>
        <taxon>unclassified sequences</taxon>
        <taxon>metagenomes</taxon>
        <taxon>ecological metagenomes</taxon>
    </lineage>
</organism>
<keyword evidence="1" id="KW-1133">Transmembrane helix</keyword>
<gene>
    <name evidence="2" type="ORF">LCGC14_0214430</name>
</gene>
<evidence type="ECO:0000256" key="1">
    <source>
        <dbReference type="SAM" id="Phobius"/>
    </source>
</evidence>
<evidence type="ECO:0008006" key="3">
    <source>
        <dbReference type="Google" id="ProtNLM"/>
    </source>
</evidence>
<name>A0A0F9UF15_9ZZZZ</name>
<keyword evidence="1" id="KW-0812">Transmembrane</keyword>
<evidence type="ECO:0000313" key="2">
    <source>
        <dbReference type="EMBL" id="KKN91770.1"/>
    </source>
</evidence>
<keyword evidence="1" id="KW-0472">Membrane</keyword>
<sequence length="176" mass="20421">MIEIIPKPTKKEPVWTKILFFLSIAVLMGITVAFFLFGYFIGEEEKTLESTKKILAQPRSTNEQELERRVSQYQRKIDDFTLLINQHKVSSDFFAFLEGITHPQVWISELNLNTQTAEVELSGEAEKTALGQQLLIFREDKQILRTDLSNVRVKEGEKVGFTILLFLHPEIFKFLK</sequence>
<accession>A0A0F9UF15</accession>
<reference evidence="2" key="1">
    <citation type="journal article" date="2015" name="Nature">
        <title>Complex archaea that bridge the gap between prokaryotes and eukaryotes.</title>
        <authorList>
            <person name="Spang A."/>
            <person name="Saw J.H."/>
            <person name="Jorgensen S.L."/>
            <person name="Zaremba-Niedzwiedzka K."/>
            <person name="Martijn J."/>
            <person name="Lind A.E."/>
            <person name="van Eijk R."/>
            <person name="Schleper C."/>
            <person name="Guy L."/>
            <person name="Ettema T.J."/>
        </authorList>
    </citation>
    <scope>NUCLEOTIDE SEQUENCE</scope>
</reference>
<feature type="transmembrane region" description="Helical" evidence="1">
    <location>
        <begin position="18"/>
        <end position="42"/>
    </location>
</feature>
<protein>
    <recommendedName>
        <fullName evidence="3">PilN domain-containing protein</fullName>
    </recommendedName>
</protein>
<proteinExistence type="predicted"/>
<dbReference type="EMBL" id="LAZR01000100">
    <property type="protein sequence ID" value="KKN91770.1"/>
    <property type="molecule type" value="Genomic_DNA"/>
</dbReference>
<comment type="caution">
    <text evidence="2">The sequence shown here is derived from an EMBL/GenBank/DDBJ whole genome shotgun (WGS) entry which is preliminary data.</text>
</comment>